<keyword evidence="1 13" id="KW-0723">Serine/threonine-protein kinase</keyword>
<dbReference type="Gene3D" id="3.30.200.20">
    <property type="entry name" value="Phosphorylase Kinase, domain 1"/>
    <property type="match status" value="1"/>
</dbReference>
<dbReference type="SUPFAM" id="SSF56112">
    <property type="entry name" value="Protein kinase-like (PK-like)"/>
    <property type="match status" value="1"/>
</dbReference>
<comment type="catalytic activity">
    <reaction evidence="6">
        <text>L-threonyl-[protein] + ATP = O-phospho-L-threonyl-[protein] + ADP + H(+)</text>
        <dbReference type="Rhea" id="RHEA:46608"/>
        <dbReference type="Rhea" id="RHEA-COMP:11060"/>
        <dbReference type="Rhea" id="RHEA-COMP:11605"/>
        <dbReference type="ChEBI" id="CHEBI:15378"/>
        <dbReference type="ChEBI" id="CHEBI:30013"/>
        <dbReference type="ChEBI" id="CHEBI:30616"/>
        <dbReference type="ChEBI" id="CHEBI:61977"/>
        <dbReference type="ChEBI" id="CHEBI:456216"/>
        <dbReference type="EC" id="2.7.11.1"/>
    </reaction>
</comment>
<comment type="catalytic activity">
    <reaction evidence="7">
        <text>L-seryl-[protein] + ATP = O-phospho-L-seryl-[protein] + ADP + H(+)</text>
        <dbReference type="Rhea" id="RHEA:17989"/>
        <dbReference type="Rhea" id="RHEA-COMP:9863"/>
        <dbReference type="Rhea" id="RHEA-COMP:11604"/>
        <dbReference type="ChEBI" id="CHEBI:15378"/>
        <dbReference type="ChEBI" id="CHEBI:29999"/>
        <dbReference type="ChEBI" id="CHEBI:30616"/>
        <dbReference type="ChEBI" id="CHEBI:83421"/>
        <dbReference type="ChEBI" id="CHEBI:456216"/>
        <dbReference type="EC" id="2.7.11.1"/>
    </reaction>
</comment>
<dbReference type="SMART" id="SM00220">
    <property type="entry name" value="S_TKc"/>
    <property type="match status" value="1"/>
</dbReference>
<evidence type="ECO:0000256" key="10">
    <source>
        <dbReference type="SAM" id="MobiDB-lite"/>
    </source>
</evidence>
<evidence type="ECO:0000256" key="6">
    <source>
        <dbReference type="ARBA" id="ARBA00047899"/>
    </source>
</evidence>
<feature type="transmembrane region" description="Helical" evidence="11">
    <location>
        <begin position="751"/>
        <end position="769"/>
    </location>
</feature>
<dbReference type="PROSITE" id="PS00107">
    <property type="entry name" value="PROTEIN_KINASE_ATP"/>
    <property type="match status" value="1"/>
</dbReference>
<keyword evidence="4 13" id="KW-0418">Kinase</keyword>
<feature type="transmembrane region" description="Helical" evidence="11">
    <location>
        <begin position="452"/>
        <end position="471"/>
    </location>
</feature>
<feature type="binding site" evidence="8">
    <location>
        <position position="76"/>
    </location>
    <ligand>
        <name>ATP</name>
        <dbReference type="ChEBI" id="CHEBI:30616"/>
    </ligand>
</feature>
<feature type="transmembrane region" description="Helical" evidence="11">
    <location>
        <begin position="713"/>
        <end position="731"/>
    </location>
</feature>
<dbReference type="PANTHER" id="PTHR43289">
    <property type="entry name" value="MITOGEN-ACTIVATED PROTEIN KINASE KINASE KINASE 20-RELATED"/>
    <property type="match status" value="1"/>
</dbReference>
<dbReference type="PROSITE" id="PS50011">
    <property type="entry name" value="PROTEIN_KINASE_DOM"/>
    <property type="match status" value="1"/>
</dbReference>
<evidence type="ECO:0000313" key="14">
    <source>
        <dbReference type="Proteomes" id="UP000262583"/>
    </source>
</evidence>
<feature type="coiled-coil region" evidence="9">
    <location>
        <begin position="555"/>
        <end position="582"/>
    </location>
</feature>
<dbReference type="PANTHER" id="PTHR43289:SF6">
    <property type="entry name" value="SERINE_THREONINE-PROTEIN KINASE NEKL-3"/>
    <property type="match status" value="1"/>
</dbReference>
<protein>
    <submittedName>
        <fullName evidence="13">Serine/threonine protein kinase PrkC, regulator of stationary phase</fullName>
    </submittedName>
</protein>
<dbReference type="InterPro" id="IPR017441">
    <property type="entry name" value="Protein_kinase_ATP_BS"/>
</dbReference>
<feature type="region of interest" description="Disordered" evidence="10">
    <location>
        <begin position="1"/>
        <end position="31"/>
    </location>
</feature>
<evidence type="ECO:0000256" key="11">
    <source>
        <dbReference type="SAM" id="Phobius"/>
    </source>
</evidence>
<reference evidence="13 14" key="1">
    <citation type="submission" date="2018-05" db="EMBL/GenBank/DDBJ databases">
        <title>A metagenomic window into the 2 km-deep terrestrial subsurface aquifer revealed taxonomically and functionally diverse microbial community comprising novel uncultured bacterial lineages.</title>
        <authorList>
            <person name="Kadnikov V.V."/>
            <person name="Mardanov A.V."/>
            <person name="Beletsky A.V."/>
            <person name="Banks D."/>
            <person name="Pimenov N.V."/>
            <person name="Frank Y.A."/>
            <person name="Karnachuk O.V."/>
            <person name="Ravin N.V."/>
        </authorList>
    </citation>
    <scope>NUCLEOTIDE SEQUENCE [LARGE SCALE GENOMIC DNA]</scope>
    <source>
        <strain evidence="13">BY</strain>
    </source>
</reference>
<dbReference type="Gene3D" id="1.10.510.10">
    <property type="entry name" value="Transferase(Phosphotransferase) domain 1"/>
    <property type="match status" value="1"/>
</dbReference>
<keyword evidence="9" id="KW-0175">Coiled coil</keyword>
<evidence type="ECO:0000256" key="8">
    <source>
        <dbReference type="PROSITE-ProRule" id="PRU10141"/>
    </source>
</evidence>
<feature type="transmembrane region" description="Helical" evidence="11">
    <location>
        <begin position="390"/>
        <end position="410"/>
    </location>
</feature>
<dbReference type="GO" id="GO:0005524">
    <property type="term" value="F:ATP binding"/>
    <property type="evidence" value="ECO:0007669"/>
    <property type="project" value="UniProtKB-UniRule"/>
</dbReference>
<dbReference type="Pfam" id="PF00069">
    <property type="entry name" value="Pkinase"/>
    <property type="match status" value="1"/>
</dbReference>
<evidence type="ECO:0000256" key="1">
    <source>
        <dbReference type="ARBA" id="ARBA00022527"/>
    </source>
</evidence>
<feature type="domain" description="Protein kinase" evidence="12">
    <location>
        <begin position="47"/>
        <end position="327"/>
    </location>
</feature>
<organism evidence="13 14">
    <name type="scientific">Sumerlaea chitinivorans</name>
    <dbReference type="NCBI Taxonomy" id="2250252"/>
    <lineage>
        <taxon>Bacteria</taxon>
        <taxon>Candidatus Sumerlaeota</taxon>
        <taxon>Candidatus Sumerlaeia</taxon>
        <taxon>Candidatus Sumerlaeales</taxon>
        <taxon>Candidatus Sumerlaeaceae</taxon>
        <taxon>Candidatus Sumerlaea</taxon>
    </lineage>
</organism>
<dbReference type="EMBL" id="CP030759">
    <property type="protein sequence ID" value="AXA36252.1"/>
    <property type="molecule type" value="Genomic_DNA"/>
</dbReference>
<dbReference type="PROSITE" id="PS00108">
    <property type="entry name" value="PROTEIN_KINASE_ST"/>
    <property type="match status" value="1"/>
</dbReference>
<dbReference type="GO" id="GO:0004674">
    <property type="term" value="F:protein serine/threonine kinase activity"/>
    <property type="evidence" value="ECO:0007669"/>
    <property type="project" value="UniProtKB-KW"/>
</dbReference>
<proteinExistence type="predicted"/>
<evidence type="ECO:0000256" key="3">
    <source>
        <dbReference type="ARBA" id="ARBA00022741"/>
    </source>
</evidence>
<dbReference type="KEGG" id="schv:BRCON_1475"/>
<evidence type="ECO:0000259" key="12">
    <source>
        <dbReference type="PROSITE" id="PS50011"/>
    </source>
</evidence>
<accession>A0A2Z4Y6A8</accession>
<keyword evidence="11" id="KW-1133">Transmembrane helix</keyword>
<sequence length="777" mass="85164">MEPPAAETTEGEIPSIAARKPSRATGKSAAGGFRKGADLTGITLGGYEIKSKLGSGGMGTVYLARQKSLNRDVALKVLPAELAANPEFLVRFTREALSAAQLNHHNIVQVYDVGVEDETHFISMEYVRGSNLGEIVRRDGRLQVEDAVSYVLQAARALAYAHRRGFVHRDIKPENLLLNEHGLVKIADMGLAKLRGWVEGDSGGHPDRDAILMQAATDVTMPSVAMGTPAYMPPEQALDAANVDHRADQYSLGCTLYYLVAGKPPFSGTTAYEIITKQKTEPPPPIDLYVRAVPPALKKILERMLAKNPVDRYPDMDAVVQDLEEFLGVETEKGVFRPRETHLAELEECQKEYYSAPAVGLRKLVLLGFWAGLPLLSLALMFLGLPRLGLFLLGSMLVAAPAHVVLDGILHRSYLFRRCRAAVFGMSWRSWIASAALLLLCGFLVWQTGFSAWLVGIVLLGAILAGAYEFAVLRPLRKQRAPVLERLRQLLKQLRLRGVSEDGLEDFVSRFAGRDWEELFEELFGYEALVRARARTSGMDSVERRRKHALWRDPLIEWLDRLEEQRRKARELRVLAKAEQKRLRAQGVAEDEAVRRAQEAATVILTEIAQQHKTQYADPFAEERRKSRVSVTAGAFAQLYRVVRGIAGVACVGLFLFPYVQAGSAATAQQTLRSLVISAFTDPLGWTLTNWLLVCGIALLISALSARFLAPTLVTAGSVGMAGLAFAAPLVQKAVGAVSASAPQVQAYLASPQYVFLGVIGVGLVLLIGQKLLTGKL</sequence>
<feature type="transmembrane region" description="Helical" evidence="11">
    <location>
        <begin position="688"/>
        <end position="706"/>
    </location>
</feature>
<feature type="transmembrane region" description="Helical" evidence="11">
    <location>
        <begin position="422"/>
        <end position="446"/>
    </location>
</feature>
<evidence type="ECO:0000256" key="9">
    <source>
        <dbReference type="SAM" id="Coils"/>
    </source>
</evidence>
<keyword evidence="11" id="KW-0812">Transmembrane</keyword>
<dbReference type="InterPro" id="IPR008271">
    <property type="entry name" value="Ser/Thr_kinase_AS"/>
</dbReference>
<dbReference type="Proteomes" id="UP000262583">
    <property type="component" value="Chromosome"/>
</dbReference>
<evidence type="ECO:0000256" key="4">
    <source>
        <dbReference type="ARBA" id="ARBA00022777"/>
    </source>
</evidence>
<feature type="transmembrane region" description="Helical" evidence="11">
    <location>
        <begin position="646"/>
        <end position="668"/>
    </location>
</feature>
<dbReference type="FunFam" id="3.30.200.20:FF:000035">
    <property type="entry name" value="Serine/threonine protein kinase Stk1"/>
    <property type="match status" value="1"/>
</dbReference>
<gene>
    <name evidence="13" type="ORF">BRCON_1475</name>
</gene>
<keyword evidence="5 8" id="KW-0067">ATP-binding</keyword>
<evidence type="ECO:0000256" key="5">
    <source>
        <dbReference type="ARBA" id="ARBA00022840"/>
    </source>
</evidence>
<evidence type="ECO:0000313" key="13">
    <source>
        <dbReference type="EMBL" id="AXA36252.1"/>
    </source>
</evidence>
<dbReference type="InterPro" id="IPR000719">
    <property type="entry name" value="Prot_kinase_dom"/>
</dbReference>
<name>A0A2Z4Y6A8_SUMC1</name>
<keyword evidence="2" id="KW-0808">Transferase</keyword>
<keyword evidence="11" id="KW-0472">Membrane</keyword>
<keyword evidence="3 8" id="KW-0547">Nucleotide-binding</keyword>
<dbReference type="InterPro" id="IPR011009">
    <property type="entry name" value="Kinase-like_dom_sf"/>
</dbReference>
<dbReference type="CDD" id="cd14014">
    <property type="entry name" value="STKc_PknB_like"/>
    <property type="match status" value="1"/>
</dbReference>
<evidence type="ECO:0000256" key="2">
    <source>
        <dbReference type="ARBA" id="ARBA00022679"/>
    </source>
</evidence>
<dbReference type="AlphaFoldDB" id="A0A2Z4Y6A8"/>
<evidence type="ECO:0000256" key="7">
    <source>
        <dbReference type="ARBA" id="ARBA00048679"/>
    </source>
</evidence>